<dbReference type="Proteomes" id="UP000234211">
    <property type="component" value="Unassembled WGS sequence"/>
</dbReference>
<dbReference type="OrthoDB" id="1492759at2"/>
<keyword evidence="3" id="KW-1185">Reference proteome</keyword>
<dbReference type="PROSITE" id="PS51841">
    <property type="entry name" value="LTD"/>
    <property type="match status" value="1"/>
</dbReference>
<gene>
    <name evidence="2" type="ORF">TNO020_70354</name>
</gene>
<dbReference type="InterPro" id="IPR043744">
    <property type="entry name" value="DUF5689"/>
</dbReference>
<feature type="domain" description="LTD" evidence="1">
    <location>
        <begin position="507"/>
        <end position="625"/>
    </location>
</feature>
<sequence length="686" mass="76271">MQKINRITISKLAVIIFLISIFTSCIKDDDFKIPSLKNQKEYQNITSLKEIADLYKGKLVEFKDEITTYAYVNSSDREGNFYKSLFVQDAPENPTIGFEIKINDTKLNQRYAVGRKIILKLKGLFLNKNKDGSYQLGAENAFGNGIYGIGVHDYVKFIDRTPEIDSIIPITLKSDELTEKHQNILVKITDIQAQKKGLKYASPKPGNSIYTVDRKLVSCTSSDTITMVNSIFATYSALLIPDKKGSITGVFNRIENKKQLTIRDLNDVDFTQEYGCFNNPTMTSVKELRKLFISNKSSNKTAKDKLAENKTRIYQNFKIKVIITSDDSNGNITTKNAFAQDTSAGIALNFTDKHSLKIGDEIEITVGGLFLSKEKGLLTLNLSPSNISNKTSGTLPTPEIITIEQALTDEYQSKLIQIQDVQFKDITKNYQGENILTSDCTNELKIYPIPKIATFSTTKVASKKGTITGIMTQNQGVYIHINKLDAINFTKTYDCAPVVVTPPVIPPTSGTTLSDELFFSEYAKGSSNNKYIEIYNGTNQEIDMSDYSIELYINGATEKYRTLKLSSLSNVNLAKDAVLVVYNSKAIDAIKKQGDVTSSVISFNGDDAIILKKNDLIIDVIGQVGEDPGKGWDVAGVTNGTLNHTLIRKKNITKGNTDWVVSKGTTPENSEWIVKDKDDFLSVGKK</sequence>
<protein>
    <recommendedName>
        <fullName evidence="1">LTD domain-containing protein</fullName>
    </recommendedName>
</protein>
<dbReference type="EMBL" id="OENF01000042">
    <property type="protein sequence ID" value="SOS76041.1"/>
    <property type="molecule type" value="Genomic_DNA"/>
</dbReference>
<dbReference type="AlphaFoldDB" id="A0A2H1YKQ3"/>
<dbReference type="PROSITE" id="PS51257">
    <property type="entry name" value="PROKAR_LIPOPROTEIN"/>
    <property type="match status" value="1"/>
</dbReference>
<accession>A0A2H1YKQ3</accession>
<reference evidence="3" key="1">
    <citation type="submission" date="2017-11" db="EMBL/GenBank/DDBJ databases">
        <authorList>
            <person name="Duchaud E."/>
        </authorList>
    </citation>
    <scope>NUCLEOTIDE SEQUENCE [LARGE SCALE GENOMIC DNA]</scope>
    <source>
        <strain evidence="3">Tenacibaculum sp. TNO020</strain>
    </source>
</reference>
<dbReference type="InterPro" id="IPR001322">
    <property type="entry name" value="Lamin_tail_dom"/>
</dbReference>
<dbReference type="Pfam" id="PF18942">
    <property type="entry name" value="DUF5689"/>
    <property type="match status" value="2"/>
</dbReference>
<name>A0A2H1YKQ3_9FLAO</name>
<evidence type="ECO:0000259" key="1">
    <source>
        <dbReference type="PROSITE" id="PS51841"/>
    </source>
</evidence>
<proteinExistence type="predicted"/>
<evidence type="ECO:0000313" key="2">
    <source>
        <dbReference type="EMBL" id="SOS76041.1"/>
    </source>
</evidence>
<organism evidence="2 3">
    <name type="scientific">Tenacibaculum piscium</name>
    <dbReference type="NCBI Taxonomy" id="1458515"/>
    <lineage>
        <taxon>Bacteria</taxon>
        <taxon>Pseudomonadati</taxon>
        <taxon>Bacteroidota</taxon>
        <taxon>Flavobacteriia</taxon>
        <taxon>Flavobacteriales</taxon>
        <taxon>Flavobacteriaceae</taxon>
        <taxon>Tenacibaculum</taxon>
    </lineage>
</organism>
<dbReference type="Pfam" id="PF00932">
    <property type="entry name" value="LTD"/>
    <property type="match status" value="1"/>
</dbReference>
<dbReference type="RefSeq" id="WP_101918655.1">
    <property type="nucleotide sequence ID" value="NZ_OENF01000042.1"/>
</dbReference>
<evidence type="ECO:0000313" key="3">
    <source>
        <dbReference type="Proteomes" id="UP000234211"/>
    </source>
</evidence>